<feature type="domain" description="Band 7" evidence="3">
    <location>
        <begin position="40"/>
        <end position="197"/>
    </location>
</feature>
<dbReference type="SMART" id="SM00244">
    <property type="entry name" value="PHB"/>
    <property type="match status" value="1"/>
</dbReference>
<dbReference type="Gene3D" id="3.30.479.30">
    <property type="entry name" value="Band 7 domain"/>
    <property type="match status" value="1"/>
</dbReference>
<dbReference type="RefSeq" id="WP_189124695.1">
    <property type="nucleotide sequence ID" value="NZ_BMNH01000007.1"/>
</dbReference>
<evidence type="ECO:0000313" key="4">
    <source>
        <dbReference type="EMBL" id="GGO69269.1"/>
    </source>
</evidence>
<evidence type="ECO:0000259" key="3">
    <source>
        <dbReference type="SMART" id="SM00244"/>
    </source>
</evidence>
<dbReference type="GO" id="GO:0005886">
    <property type="term" value="C:plasma membrane"/>
    <property type="evidence" value="ECO:0007669"/>
    <property type="project" value="InterPro"/>
</dbReference>
<reference evidence="4" key="2">
    <citation type="submission" date="2020-09" db="EMBL/GenBank/DDBJ databases">
        <authorList>
            <person name="Sun Q."/>
            <person name="Zhou Y."/>
        </authorList>
    </citation>
    <scope>NUCLEOTIDE SEQUENCE</scope>
    <source>
        <strain evidence="4">CGMCC 4.7368</strain>
    </source>
</reference>
<dbReference type="InterPro" id="IPR043202">
    <property type="entry name" value="Band-7_stomatin-like"/>
</dbReference>
<dbReference type="InterPro" id="IPR001107">
    <property type="entry name" value="Band_7"/>
</dbReference>
<dbReference type="EMBL" id="BMNH01000007">
    <property type="protein sequence ID" value="GGO69269.1"/>
    <property type="molecule type" value="Genomic_DNA"/>
</dbReference>
<dbReference type="PANTHER" id="PTHR10264">
    <property type="entry name" value="BAND 7 PROTEIN-RELATED"/>
    <property type="match status" value="1"/>
</dbReference>
<feature type="transmembrane region" description="Helical" evidence="2">
    <location>
        <begin position="24"/>
        <end position="45"/>
    </location>
</feature>
<dbReference type="InterPro" id="IPR036013">
    <property type="entry name" value="Band_7/SPFH_dom_sf"/>
</dbReference>
<comment type="caution">
    <text evidence="4">The sequence shown here is derived from an EMBL/GenBank/DDBJ whole genome shotgun (WGS) entry which is preliminary data.</text>
</comment>
<keyword evidence="5" id="KW-1185">Reference proteome</keyword>
<evidence type="ECO:0000256" key="1">
    <source>
        <dbReference type="ARBA" id="ARBA00008164"/>
    </source>
</evidence>
<sequence>MAVPRSGAWTPLSAHAYAIAGDPITWVIVLVLLLAVLAVSWVRVVPAGERLAVFRLGRFAGIKGPGVVVVPTGVARAVPIPMRPMHVDLLWVEATTRDEVRVTVSGVALASVADPIAYAVAEDTSTAATSAVAESEIRRYVAQRDLAELSAPDGGDTRELAARISRRTAEWGIEVGLVELSRVEIPVRSDLIRWAENYRCGSCRPAGGRDDQA</sequence>
<evidence type="ECO:0000256" key="2">
    <source>
        <dbReference type="SAM" id="Phobius"/>
    </source>
</evidence>
<comment type="similarity">
    <text evidence="1">Belongs to the band 7/mec-2 family.</text>
</comment>
<dbReference type="SUPFAM" id="SSF117892">
    <property type="entry name" value="Band 7/SPFH domain"/>
    <property type="match status" value="1"/>
</dbReference>
<proteinExistence type="inferred from homology"/>
<keyword evidence="2" id="KW-0812">Transmembrane</keyword>
<accession>A0A917Z053</accession>
<dbReference type="AlphaFoldDB" id="A0A917Z053"/>
<keyword evidence="2" id="KW-1133">Transmembrane helix</keyword>
<dbReference type="Proteomes" id="UP000646523">
    <property type="component" value="Unassembled WGS sequence"/>
</dbReference>
<dbReference type="PANTHER" id="PTHR10264:SF19">
    <property type="entry name" value="AT06885P-RELATED"/>
    <property type="match status" value="1"/>
</dbReference>
<evidence type="ECO:0000313" key="5">
    <source>
        <dbReference type="Proteomes" id="UP000646523"/>
    </source>
</evidence>
<name>A0A917Z053_9ACTN</name>
<dbReference type="Pfam" id="PF01145">
    <property type="entry name" value="Band_7"/>
    <property type="match status" value="1"/>
</dbReference>
<protein>
    <recommendedName>
        <fullName evidence="3">Band 7 domain-containing protein</fullName>
    </recommendedName>
</protein>
<gene>
    <name evidence="4" type="ORF">GCM10012289_29990</name>
</gene>
<reference evidence="4" key="1">
    <citation type="journal article" date="2014" name="Int. J. Syst. Evol. Microbiol.">
        <title>Complete genome sequence of Corynebacterium casei LMG S-19264T (=DSM 44701T), isolated from a smear-ripened cheese.</title>
        <authorList>
            <consortium name="US DOE Joint Genome Institute (JGI-PGF)"/>
            <person name="Walter F."/>
            <person name="Albersmeier A."/>
            <person name="Kalinowski J."/>
            <person name="Ruckert C."/>
        </authorList>
    </citation>
    <scope>NUCLEOTIDE SEQUENCE</scope>
    <source>
        <strain evidence="4">CGMCC 4.7368</strain>
    </source>
</reference>
<dbReference type="PRINTS" id="PR00721">
    <property type="entry name" value="STOMATIN"/>
</dbReference>
<dbReference type="InterPro" id="IPR001972">
    <property type="entry name" value="Stomatin_HflK_fam"/>
</dbReference>
<organism evidence="4 5">
    <name type="scientific">Nonomuraea cavernae</name>
    <dbReference type="NCBI Taxonomy" id="2045107"/>
    <lineage>
        <taxon>Bacteria</taxon>
        <taxon>Bacillati</taxon>
        <taxon>Actinomycetota</taxon>
        <taxon>Actinomycetes</taxon>
        <taxon>Streptosporangiales</taxon>
        <taxon>Streptosporangiaceae</taxon>
        <taxon>Nonomuraea</taxon>
    </lineage>
</organism>
<keyword evidence="2" id="KW-0472">Membrane</keyword>